<dbReference type="Proteomes" id="UP000288675">
    <property type="component" value="Chromosome"/>
</dbReference>
<dbReference type="PANTHER" id="PTHR43280:SF28">
    <property type="entry name" value="HTH-TYPE TRANSCRIPTIONAL ACTIVATOR RHAS"/>
    <property type="match status" value="1"/>
</dbReference>
<evidence type="ECO:0000256" key="3">
    <source>
        <dbReference type="ARBA" id="ARBA00023163"/>
    </source>
</evidence>
<dbReference type="PROSITE" id="PS00041">
    <property type="entry name" value="HTH_ARAC_FAMILY_1"/>
    <property type="match status" value="1"/>
</dbReference>
<dbReference type="AlphaFoldDB" id="A0AAJ3Z212"/>
<dbReference type="SUPFAM" id="SSF51215">
    <property type="entry name" value="Regulatory protein AraC"/>
    <property type="match status" value="1"/>
</dbReference>
<dbReference type="Pfam" id="PF12833">
    <property type="entry name" value="HTH_18"/>
    <property type="match status" value="1"/>
</dbReference>
<dbReference type="SMART" id="SM00342">
    <property type="entry name" value="HTH_ARAC"/>
    <property type="match status" value="1"/>
</dbReference>
<proteinExistence type="predicted"/>
<dbReference type="Gene3D" id="3.40.50.1980">
    <property type="entry name" value="Nitrogenase molybdenum iron protein domain"/>
    <property type="match status" value="2"/>
</dbReference>
<evidence type="ECO:0000259" key="5">
    <source>
        <dbReference type="PROSITE" id="PS50983"/>
    </source>
</evidence>
<feature type="domain" description="Fe/B12 periplasmic-binding" evidence="5">
    <location>
        <begin position="268"/>
        <end position="528"/>
    </location>
</feature>
<gene>
    <name evidence="6" type="ORF">EQZ20_22320</name>
</gene>
<accession>A0AAJ3Z212</accession>
<evidence type="ECO:0000259" key="4">
    <source>
        <dbReference type="PROSITE" id="PS01124"/>
    </source>
</evidence>
<protein>
    <submittedName>
        <fullName evidence="6">Helix-turn-helix domain-containing protein</fullName>
    </submittedName>
</protein>
<evidence type="ECO:0000313" key="7">
    <source>
        <dbReference type="Proteomes" id="UP000288675"/>
    </source>
</evidence>
<dbReference type="InterPro" id="IPR002491">
    <property type="entry name" value="ABC_transptr_periplasmic_BD"/>
</dbReference>
<sequence>MKSPYLYRLLQIDHIKKTGDLPNEQQLADSFVFVFHLKGKGRIEINEADVPLQKETLYICPPYETFGITASSDDVSVFLIRLHAYASAKRHQTLEPDTDPDLFSDIQMMNVHSVGNLSARLQELFSLWPPSSALQEMKCQLELQHLLYDICSARLFHPADTASAIADTKAYIEEHADAHITLDQLAHMAGISAKHYSETFKKLYGQSVTEFITETRMTKAKQMMARASYKLREIASQTGYQDEFYFSRTFKKHTGLSPSAYMKKRRRKLAAYGQNTIGQLTPLHLIPYAAPLHPKWTAYYYKNFAADIPVHLSAYRFDEPREENLRILAKADPELIISMDDVSEEERERLNGIADVVYLPSQEDWRTQFTLAAAHVEEEAEARKWLASYERQAEAAKKALQAVGQQRFMFLRLHKRELYLAHNRSVRDVFFGDLGLESAAFLDEPTDQAISLETIKAYHPDCIMIFIYKEPETIAYYHELQKTAAWQDLKAVREQRVYRIQSDPWREYSACSHERIIRHAVRLLSGKSSF</sequence>
<organism evidence="6 7">
    <name type="scientific">Bacillus glycinifermentans</name>
    <dbReference type="NCBI Taxonomy" id="1664069"/>
    <lineage>
        <taxon>Bacteria</taxon>
        <taxon>Bacillati</taxon>
        <taxon>Bacillota</taxon>
        <taxon>Bacilli</taxon>
        <taxon>Bacillales</taxon>
        <taxon>Bacillaceae</taxon>
        <taxon>Bacillus</taxon>
    </lineage>
</organism>
<dbReference type="SUPFAM" id="SSF53807">
    <property type="entry name" value="Helical backbone' metal receptor"/>
    <property type="match status" value="1"/>
</dbReference>
<dbReference type="GO" id="GO:0003700">
    <property type="term" value="F:DNA-binding transcription factor activity"/>
    <property type="evidence" value="ECO:0007669"/>
    <property type="project" value="InterPro"/>
</dbReference>
<dbReference type="PRINTS" id="PR00032">
    <property type="entry name" value="HTHARAC"/>
</dbReference>
<dbReference type="InterPro" id="IPR037923">
    <property type="entry name" value="HTH-like"/>
</dbReference>
<dbReference type="SUPFAM" id="SSF46689">
    <property type="entry name" value="Homeodomain-like"/>
    <property type="match status" value="2"/>
</dbReference>
<dbReference type="PROSITE" id="PS01124">
    <property type="entry name" value="HTH_ARAC_FAMILY_2"/>
    <property type="match status" value="1"/>
</dbReference>
<dbReference type="Pfam" id="PF01497">
    <property type="entry name" value="Peripla_BP_2"/>
    <property type="match status" value="1"/>
</dbReference>
<keyword evidence="2" id="KW-0238">DNA-binding</keyword>
<dbReference type="InterPro" id="IPR009057">
    <property type="entry name" value="Homeodomain-like_sf"/>
</dbReference>
<dbReference type="PANTHER" id="PTHR43280">
    <property type="entry name" value="ARAC-FAMILY TRANSCRIPTIONAL REGULATOR"/>
    <property type="match status" value="1"/>
</dbReference>
<evidence type="ECO:0000256" key="2">
    <source>
        <dbReference type="ARBA" id="ARBA00023125"/>
    </source>
</evidence>
<name>A0AAJ3Z212_9BACI</name>
<dbReference type="InterPro" id="IPR018060">
    <property type="entry name" value="HTH_AraC"/>
</dbReference>
<feature type="domain" description="HTH araC/xylS-type" evidence="4">
    <location>
        <begin position="166"/>
        <end position="264"/>
    </location>
</feature>
<evidence type="ECO:0000256" key="1">
    <source>
        <dbReference type="ARBA" id="ARBA00023015"/>
    </source>
</evidence>
<dbReference type="InterPro" id="IPR020449">
    <property type="entry name" value="Tscrpt_reg_AraC-type_HTH"/>
</dbReference>
<dbReference type="GeneID" id="82855414"/>
<dbReference type="EMBL" id="CP035232">
    <property type="protein sequence ID" value="QAT67343.1"/>
    <property type="molecule type" value="Genomic_DNA"/>
</dbReference>
<dbReference type="RefSeq" id="WP_046130330.1">
    <property type="nucleotide sequence ID" value="NZ_CP035232.1"/>
</dbReference>
<reference evidence="6 7" key="1">
    <citation type="submission" date="2019-01" db="EMBL/GenBank/DDBJ databases">
        <title>Genome sequence of Bacillus glycinifermentans SRCM103574.</title>
        <authorList>
            <person name="Kong H.-J."/>
            <person name="Jeong S.-Y."/>
            <person name="Jeong D.-Y."/>
        </authorList>
    </citation>
    <scope>NUCLEOTIDE SEQUENCE [LARGE SCALE GENOMIC DNA]</scope>
    <source>
        <strain evidence="6 7">SRCM103574</strain>
    </source>
</reference>
<evidence type="ECO:0000313" key="6">
    <source>
        <dbReference type="EMBL" id="QAT67343.1"/>
    </source>
</evidence>
<dbReference type="InterPro" id="IPR018062">
    <property type="entry name" value="HTH_AraC-typ_CS"/>
</dbReference>
<dbReference type="PROSITE" id="PS50983">
    <property type="entry name" value="FE_B12_PBP"/>
    <property type="match status" value="1"/>
</dbReference>
<keyword evidence="3" id="KW-0804">Transcription</keyword>
<dbReference type="GO" id="GO:0043565">
    <property type="term" value="F:sequence-specific DNA binding"/>
    <property type="evidence" value="ECO:0007669"/>
    <property type="project" value="InterPro"/>
</dbReference>
<dbReference type="Gene3D" id="1.10.10.60">
    <property type="entry name" value="Homeodomain-like"/>
    <property type="match status" value="2"/>
</dbReference>
<keyword evidence="1" id="KW-0805">Transcription regulation</keyword>
<dbReference type="KEGG" id="bgy:BGLY_4314"/>